<dbReference type="Proteomes" id="UP001221142">
    <property type="component" value="Unassembled WGS sequence"/>
</dbReference>
<dbReference type="EMBL" id="JARKIF010000009">
    <property type="protein sequence ID" value="KAJ7630280.1"/>
    <property type="molecule type" value="Genomic_DNA"/>
</dbReference>
<evidence type="ECO:0008006" key="3">
    <source>
        <dbReference type="Google" id="ProtNLM"/>
    </source>
</evidence>
<sequence length="471" mass="52152">MHRCFQLPGGEIVERICFHLDRQGDLTALARASKVFSSHALRVIWESVSLVNLLRCLPSDAYSTEMGHGIWIMVLGGVGSLELLGTLQDGDFDRIRLYAPYIQHLFCDMKIPFTEADRDGVYFLDHFLTPQITSIRIPAYRGHGGATTFMLLVKLPICCPQLQDLTCVTRYPSSDAAATSVVSSCVARLNSLRTLNMDLLDQAALAHLSRLSSLQHLRLKAFPSDFPAAEDGAYFQFLQTLHFHSDIHSVSQFLERGRRIPLVEFKCESSTSAMADEVDRLFSAVSGAISHPTLEQFSLDNGYISDELTDLIRSSSIRSLFCFVNLTFLSILSTTGIDWDDATVTDMARSWPRIKSLELLAFRGTAAPRATLRSLEAFAQYCPDLTALGIAFDAISVPTLSASNFSLPALTWLDVEASPVSEPHAVAMFLEAILPRLETLQTLVDGAGSEETLQLEYDEVWKEVDAIRKGS</sequence>
<dbReference type="SUPFAM" id="SSF52047">
    <property type="entry name" value="RNI-like"/>
    <property type="match status" value="1"/>
</dbReference>
<organism evidence="1 2">
    <name type="scientific">Roridomyces roridus</name>
    <dbReference type="NCBI Taxonomy" id="1738132"/>
    <lineage>
        <taxon>Eukaryota</taxon>
        <taxon>Fungi</taxon>
        <taxon>Dikarya</taxon>
        <taxon>Basidiomycota</taxon>
        <taxon>Agaricomycotina</taxon>
        <taxon>Agaricomycetes</taxon>
        <taxon>Agaricomycetidae</taxon>
        <taxon>Agaricales</taxon>
        <taxon>Marasmiineae</taxon>
        <taxon>Mycenaceae</taxon>
        <taxon>Roridomyces</taxon>
    </lineage>
</organism>
<proteinExistence type="predicted"/>
<dbReference type="InterPro" id="IPR032675">
    <property type="entry name" value="LRR_dom_sf"/>
</dbReference>
<gene>
    <name evidence="1" type="ORF">FB45DRAFT_1150273</name>
</gene>
<comment type="caution">
    <text evidence="1">The sequence shown here is derived from an EMBL/GenBank/DDBJ whole genome shotgun (WGS) entry which is preliminary data.</text>
</comment>
<dbReference type="AlphaFoldDB" id="A0AAD7FNQ0"/>
<accession>A0AAD7FNQ0</accession>
<protein>
    <recommendedName>
        <fullName evidence="3">F-box domain-containing protein</fullName>
    </recommendedName>
</protein>
<dbReference type="Gene3D" id="3.80.10.10">
    <property type="entry name" value="Ribonuclease Inhibitor"/>
    <property type="match status" value="1"/>
</dbReference>
<reference evidence="1" key="1">
    <citation type="submission" date="2023-03" db="EMBL/GenBank/DDBJ databases">
        <title>Massive genome expansion in bonnet fungi (Mycena s.s.) driven by repeated elements and novel gene families across ecological guilds.</title>
        <authorList>
            <consortium name="Lawrence Berkeley National Laboratory"/>
            <person name="Harder C.B."/>
            <person name="Miyauchi S."/>
            <person name="Viragh M."/>
            <person name="Kuo A."/>
            <person name="Thoen E."/>
            <person name="Andreopoulos B."/>
            <person name="Lu D."/>
            <person name="Skrede I."/>
            <person name="Drula E."/>
            <person name="Henrissat B."/>
            <person name="Morin E."/>
            <person name="Kohler A."/>
            <person name="Barry K."/>
            <person name="LaButti K."/>
            <person name="Morin E."/>
            <person name="Salamov A."/>
            <person name="Lipzen A."/>
            <person name="Mereny Z."/>
            <person name="Hegedus B."/>
            <person name="Baldrian P."/>
            <person name="Stursova M."/>
            <person name="Weitz H."/>
            <person name="Taylor A."/>
            <person name="Grigoriev I.V."/>
            <person name="Nagy L.G."/>
            <person name="Martin F."/>
            <person name="Kauserud H."/>
        </authorList>
    </citation>
    <scope>NUCLEOTIDE SEQUENCE</scope>
    <source>
        <strain evidence="1">9284</strain>
    </source>
</reference>
<keyword evidence="2" id="KW-1185">Reference proteome</keyword>
<evidence type="ECO:0000313" key="1">
    <source>
        <dbReference type="EMBL" id="KAJ7630280.1"/>
    </source>
</evidence>
<name>A0AAD7FNQ0_9AGAR</name>
<evidence type="ECO:0000313" key="2">
    <source>
        <dbReference type="Proteomes" id="UP001221142"/>
    </source>
</evidence>